<feature type="region of interest" description="Disordered" evidence="9">
    <location>
        <begin position="411"/>
        <end position="451"/>
    </location>
</feature>
<feature type="compositionally biased region" description="Low complexity" evidence="9">
    <location>
        <begin position="993"/>
        <end position="1006"/>
    </location>
</feature>
<dbReference type="GO" id="GO:0003723">
    <property type="term" value="F:RNA binding"/>
    <property type="evidence" value="ECO:0007669"/>
    <property type="project" value="UniProtKB-UniRule"/>
</dbReference>
<feature type="compositionally biased region" description="Pro residues" evidence="9">
    <location>
        <begin position="417"/>
        <end position="439"/>
    </location>
</feature>
<feature type="region of interest" description="Disordered" evidence="9">
    <location>
        <begin position="914"/>
        <end position="1209"/>
    </location>
</feature>
<feature type="compositionally biased region" description="Basic residues" evidence="9">
    <location>
        <begin position="1375"/>
        <end position="1389"/>
    </location>
</feature>
<dbReference type="InterPro" id="IPR000504">
    <property type="entry name" value="RRM_dom"/>
</dbReference>
<name>A0A8X6N5S2_NEPPI</name>
<feature type="compositionally biased region" description="Acidic residues" evidence="9">
    <location>
        <begin position="1007"/>
        <end position="1026"/>
    </location>
</feature>
<keyword evidence="7" id="KW-0539">Nucleus</keyword>
<dbReference type="SMART" id="SM00360">
    <property type="entry name" value="RRM"/>
    <property type="match status" value="1"/>
</dbReference>
<evidence type="ECO:0000313" key="12">
    <source>
        <dbReference type="Proteomes" id="UP000887013"/>
    </source>
</evidence>
<evidence type="ECO:0000256" key="7">
    <source>
        <dbReference type="ARBA" id="ARBA00023242"/>
    </source>
</evidence>
<dbReference type="Gene3D" id="3.30.70.330">
    <property type="match status" value="1"/>
</dbReference>
<dbReference type="InterPro" id="IPR012677">
    <property type="entry name" value="Nucleotide-bd_a/b_plait_sf"/>
</dbReference>
<dbReference type="Proteomes" id="UP000887013">
    <property type="component" value="Unassembled WGS sequence"/>
</dbReference>
<dbReference type="GO" id="GO:0048188">
    <property type="term" value="C:Set1C/COMPASS complex"/>
    <property type="evidence" value="ECO:0007669"/>
    <property type="project" value="TreeGrafter"/>
</dbReference>
<proteinExistence type="predicted"/>
<evidence type="ECO:0000256" key="8">
    <source>
        <dbReference type="PROSITE-ProRule" id="PRU00176"/>
    </source>
</evidence>
<keyword evidence="12" id="KW-1185">Reference proteome</keyword>
<reference evidence="11" key="1">
    <citation type="submission" date="2020-08" db="EMBL/GenBank/DDBJ databases">
        <title>Multicomponent nature underlies the extraordinary mechanical properties of spider dragline silk.</title>
        <authorList>
            <person name="Kono N."/>
            <person name="Nakamura H."/>
            <person name="Mori M."/>
            <person name="Yoshida Y."/>
            <person name="Ohtoshi R."/>
            <person name="Malay A.D."/>
            <person name="Moran D.A.P."/>
            <person name="Tomita M."/>
            <person name="Numata K."/>
            <person name="Arakawa K."/>
        </authorList>
    </citation>
    <scope>NUCLEOTIDE SEQUENCE</scope>
</reference>
<feature type="compositionally biased region" description="Basic and acidic residues" evidence="9">
    <location>
        <begin position="1145"/>
        <end position="1182"/>
    </location>
</feature>
<sequence length="1481" mass="164125">MRPVHGDPSEKKKRNYKLIIDPALKKGPEKVYRYDGVVPGLEKYYPPVHVRDPRSRLSTLWAKTEPADLIVPRFKIDENYVGIPPPVQVTIKNLNDNINKQFLDDMLKKYGEVEQSQIFYHPKTRKHLRLAHVTFTTIHAAKLCVDRLNRSTVMGDVLNVYLDPFGKDCMTTYDEIVSGRTRTTSVGDEPPVICDPRRRLHSFDKNCDKDFNVLNKVNRDHPRSYNQDTLTPLGSDFGYGSESLLSSRMSDKSMSVQSDISYQSLHSTPSQMSYDSGFGYKYGVQNSMCQNKPPTPVSNTAVKSNTWDKIPTAPSSHWGETSSWEGNNSPNWDTRSTKRHVTPPTTPVSVPKQSPIRESLDTRIELLLKQSEGKTGFLGLGAVSAQLGDVSISSDSSTNDDKSLMQPPMSLWMHEAPPLPPDSSPLPPLPESDEPPPPPPEDDEVVLLSTPPSPFLSFSEYHKWAIVTADIDSGKVTSLEDIVIREESHLEHPISLKGVRLSGINLKGSSLTTEKPDESPIPQDKGDSTPVRDELPVEEDDDDDKMSLSSLSDGENKLELHIPTIIDGAIQGPPVQKPLSVAHTSTSDTNYSLYPTQNGPNLYGVSENRSTYPNYVAATSATYPVAPTSTLFPGTQRTSYPSQGVYVATPVPPPPAPATPSVATVPQVPPLPSLTYLRAQTSSSSQPAASSHPMYPSEQVQLMARMGIWKPGMGSGVTTPTSTFNTGFTQSSYPPCDSFRSQSQTSTLPVATFSLSSVPLPPRSKIAEMVMRPPPGYPIVLPPTHIPPPFSIAFPPPTIAAIDPHAPTISGVLACVIKEMKQVMKKDISKKMVEATAFKRFEQWWDEQLHQEKLKSSAGDAPVKTPEKTQPAAFSSLTALFDKNRSSFGFGMESAGIGLGLRATMPRMPSFRRKIIKAPSPPPLDDDDSKKAEESDAEKVKSDSEEESSVGIKRRRIVFSSEDEEDEQSSQESESEKGDSEDESSSEEESSDSESVSGESEFASGESEGESNDEEVAEPIASDEDSSSIQKFSSPIKKDKVELESSDSEVKCETETDKKKTSFTGLLDETKSRKSSISYSSNDEESEITTTPMASQEIGEKLEVSDELDDASDELPTSDKEDEGKNKKCEDVYEKEFESMEEEKESGKDDKEKTVVESIVERDKELEAVKEMNEEAVPKVDEPMDTSSLEPVTSELVQEPSPESRAKEASECLMELASIFADFGRQAVVEPLAEPKDVNKVEVKEEAPEISVEQNLKLSDKLTNGELDYSSETTLSADETLLYMDSDHEYPCRKDTYSSAASQLIAEHSYCLPQPIKINEPMQRPDPEQKLASLDSVIDSVARGPKQIVADHEYTKIRAVTPPFVKPAPSVKTPSPRKKTKMKRKRHSSNRINHKEIKPPVMTDIKPPIPQSYSGPIFEKRSVMEEMIVVYDYLKTGLDQEDVTYLQKSYDALLQDDAQGFWLNDTHWVDYPDILFMFFIY</sequence>
<keyword evidence="2" id="KW-0489">Methyltransferase</keyword>
<evidence type="ECO:0000256" key="4">
    <source>
        <dbReference type="ARBA" id="ARBA00022691"/>
    </source>
</evidence>
<feature type="region of interest" description="Disordered" evidence="9">
    <location>
        <begin position="311"/>
        <end position="353"/>
    </location>
</feature>
<feature type="compositionally biased region" description="Polar residues" evidence="9">
    <location>
        <begin position="311"/>
        <end position="334"/>
    </location>
</feature>
<comment type="caution">
    <text evidence="11">The sequence shown here is derived from an EMBL/GenBank/DDBJ whole genome shotgun (WGS) entry which is preliminary data.</text>
</comment>
<dbReference type="Pfam" id="PF00076">
    <property type="entry name" value="RRM_1"/>
    <property type="match status" value="1"/>
</dbReference>
<evidence type="ECO:0000256" key="6">
    <source>
        <dbReference type="ARBA" id="ARBA00022884"/>
    </source>
</evidence>
<feature type="compositionally biased region" description="Basic and acidic residues" evidence="9">
    <location>
        <begin position="1036"/>
        <end position="1060"/>
    </location>
</feature>
<dbReference type="CDD" id="cd12304">
    <property type="entry name" value="RRM_Set1"/>
    <property type="match status" value="1"/>
</dbReference>
<feature type="compositionally biased region" description="Basic and acidic residues" evidence="9">
    <location>
        <begin position="1117"/>
        <end position="1138"/>
    </location>
</feature>
<feature type="compositionally biased region" description="Basic and acidic residues" evidence="9">
    <location>
        <begin position="514"/>
        <end position="535"/>
    </location>
</feature>
<feature type="region of interest" description="Disordered" evidence="9">
    <location>
        <begin position="508"/>
        <end position="549"/>
    </location>
</feature>
<evidence type="ECO:0000256" key="1">
    <source>
        <dbReference type="ARBA" id="ARBA00004123"/>
    </source>
</evidence>
<dbReference type="GO" id="GO:0032259">
    <property type="term" value="P:methylation"/>
    <property type="evidence" value="ECO:0007669"/>
    <property type="project" value="UniProtKB-KW"/>
</dbReference>
<dbReference type="PANTHER" id="PTHR45814">
    <property type="entry name" value="HISTONE-LYSINE N-METHYLTRANSFERASE SETD1"/>
    <property type="match status" value="1"/>
</dbReference>
<organism evidence="11 12">
    <name type="scientific">Nephila pilipes</name>
    <name type="common">Giant wood spider</name>
    <name type="synonym">Nephila maculata</name>
    <dbReference type="NCBI Taxonomy" id="299642"/>
    <lineage>
        <taxon>Eukaryota</taxon>
        <taxon>Metazoa</taxon>
        <taxon>Ecdysozoa</taxon>
        <taxon>Arthropoda</taxon>
        <taxon>Chelicerata</taxon>
        <taxon>Arachnida</taxon>
        <taxon>Araneae</taxon>
        <taxon>Araneomorphae</taxon>
        <taxon>Entelegynae</taxon>
        <taxon>Araneoidea</taxon>
        <taxon>Nephilidae</taxon>
        <taxon>Nephila</taxon>
    </lineage>
</organism>
<accession>A0A8X6N5S2</accession>
<evidence type="ECO:0000256" key="5">
    <source>
        <dbReference type="ARBA" id="ARBA00022853"/>
    </source>
</evidence>
<gene>
    <name evidence="11" type="primary">setd1ba</name>
    <name evidence="11" type="ORF">NPIL_522721</name>
</gene>
<keyword evidence="6 8" id="KW-0694">RNA-binding</keyword>
<dbReference type="GO" id="GO:0042800">
    <property type="term" value="F:histone H3K4 methyltransferase activity"/>
    <property type="evidence" value="ECO:0007669"/>
    <property type="project" value="InterPro"/>
</dbReference>
<evidence type="ECO:0000256" key="9">
    <source>
        <dbReference type="SAM" id="MobiDB-lite"/>
    </source>
</evidence>
<feature type="compositionally biased region" description="Acidic residues" evidence="9">
    <location>
        <begin position="979"/>
        <end position="992"/>
    </location>
</feature>
<dbReference type="OrthoDB" id="6429442at2759"/>
<evidence type="ECO:0000256" key="3">
    <source>
        <dbReference type="ARBA" id="ARBA00022679"/>
    </source>
</evidence>
<keyword evidence="3" id="KW-0808">Transferase</keyword>
<dbReference type="EMBL" id="BMAW01100508">
    <property type="protein sequence ID" value="GFS95259.1"/>
    <property type="molecule type" value="Genomic_DNA"/>
</dbReference>
<evidence type="ECO:0000259" key="10">
    <source>
        <dbReference type="PROSITE" id="PS50102"/>
    </source>
</evidence>
<feature type="domain" description="RRM" evidence="10">
    <location>
        <begin position="87"/>
        <end position="160"/>
    </location>
</feature>
<dbReference type="InterPro" id="IPR044570">
    <property type="entry name" value="Set1-like"/>
</dbReference>
<keyword evidence="5" id="KW-0156">Chromatin regulator</keyword>
<evidence type="ECO:0000313" key="11">
    <source>
        <dbReference type="EMBL" id="GFS95259.1"/>
    </source>
</evidence>
<feature type="compositionally biased region" description="Basic and acidic residues" evidence="9">
    <location>
        <begin position="928"/>
        <end position="943"/>
    </location>
</feature>
<protein>
    <submittedName>
        <fullName evidence="11">Histone-lysine N-methyltransferase SETD1B-A</fullName>
    </submittedName>
</protein>
<dbReference type="InterPro" id="IPR035979">
    <property type="entry name" value="RBD_domain_sf"/>
</dbReference>
<dbReference type="PROSITE" id="PS50102">
    <property type="entry name" value="RRM"/>
    <property type="match status" value="1"/>
</dbReference>
<keyword evidence="4" id="KW-0949">S-adenosyl-L-methionine</keyword>
<comment type="subcellular location">
    <subcellularLocation>
        <location evidence="1">Nucleus</location>
    </subcellularLocation>
</comment>
<dbReference type="SUPFAM" id="SSF54928">
    <property type="entry name" value="RNA-binding domain, RBD"/>
    <property type="match status" value="1"/>
</dbReference>
<feature type="region of interest" description="Disordered" evidence="9">
    <location>
        <begin position="1365"/>
        <end position="1389"/>
    </location>
</feature>
<dbReference type="PANTHER" id="PTHR45814:SF2">
    <property type="entry name" value="HISTONE-LYSINE N-METHYLTRANSFERASE SETD1"/>
    <property type="match status" value="1"/>
</dbReference>
<evidence type="ECO:0000256" key="2">
    <source>
        <dbReference type="ARBA" id="ARBA00022603"/>
    </source>
</evidence>